<proteinExistence type="inferred from homology"/>
<keyword evidence="2" id="KW-0456">Lyase</keyword>
<dbReference type="Gene3D" id="3.90.226.10">
    <property type="entry name" value="2-enoyl-CoA Hydratase, Chain A, domain 1"/>
    <property type="match status" value="1"/>
</dbReference>
<evidence type="ECO:0000256" key="1">
    <source>
        <dbReference type="ARBA" id="ARBA00005254"/>
    </source>
</evidence>
<protein>
    <submittedName>
        <fullName evidence="5">Enoyl-CoA hydratase/isomerase</fullName>
    </submittedName>
</protein>
<organism evidence="5 6">
    <name type="scientific">Pseudofrankia inefficax (strain DSM 45817 / CECT 9037 / DDB 130130 / EuI1c)</name>
    <name type="common">Frankia inefficax</name>
    <dbReference type="NCBI Taxonomy" id="298654"/>
    <lineage>
        <taxon>Bacteria</taxon>
        <taxon>Bacillati</taxon>
        <taxon>Actinomycetota</taxon>
        <taxon>Actinomycetes</taxon>
        <taxon>Frankiales</taxon>
        <taxon>Frankiaceae</taxon>
        <taxon>Pseudofrankia</taxon>
    </lineage>
</organism>
<dbReference type="AlphaFoldDB" id="E3JAL1"/>
<dbReference type="InterPro" id="IPR029045">
    <property type="entry name" value="ClpP/crotonase-like_dom_sf"/>
</dbReference>
<dbReference type="PANTHER" id="PTHR11941">
    <property type="entry name" value="ENOYL-COA HYDRATASE-RELATED"/>
    <property type="match status" value="1"/>
</dbReference>
<evidence type="ECO:0000256" key="2">
    <source>
        <dbReference type="ARBA" id="ARBA00023239"/>
    </source>
</evidence>
<sequence length="264" mass="28124">MTVLRDVSDGVATLTLHRPEVRNAFGGAMARDLAEAYRDCDADDAVRAVVLTGTPPAFCAGADMTAGGDTFASRDASAFSAAGLSMPAWRVRKPVIAAVNGHAIGIGFTLTLQCDIRIFAADAKYGVVQVRRGVLGDAYSHWTLPRIAGMSAAAEILLTGRTFDGDEAYRLGVCSRVLPNEEVLPAALALARDIAANTAPLSVAYSKRLLWDSWGLDPAGVEERETAAHHHTMGAPDAREGVVAFLERRPPHWHGQVSTDWSDT</sequence>
<evidence type="ECO:0000256" key="4">
    <source>
        <dbReference type="ARBA" id="ARBA00023717"/>
    </source>
</evidence>
<dbReference type="Proteomes" id="UP000002484">
    <property type="component" value="Chromosome"/>
</dbReference>
<dbReference type="PANTHER" id="PTHR11941:SF54">
    <property type="entry name" value="ENOYL-COA HYDRATASE, MITOCHONDRIAL"/>
    <property type="match status" value="1"/>
</dbReference>
<comment type="catalytic activity">
    <reaction evidence="3">
        <text>a (3S)-3-hydroxyacyl-CoA = a (2E)-enoyl-CoA + H2O</text>
        <dbReference type="Rhea" id="RHEA:16105"/>
        <dbReference type="ChEBI" id="CHEBI:15377"/>
        <dbReference type="ChEBI" id="CHEBI:57318"/>
        <dbReference type="ChEBI" id="CHEBI:58856"/>
        <dbReference type="EC" id="4.2.1.17"/>
    </reaction>
</comment>
<keyword evidence="5" id="KW-0413">Isomerase</keyword>
<dbReference type="SUPFAM" id="SSF52096">
    <property type="entry name" value="ClpP/crotonase"/>
    <property type="match status" value="1"/>
</dbReference>
<dbReference type="CDD" id="cd06558">
    <property type="entry name" value="crotonase-like"/>
    <property type="match status" value="1"/>
</dbReference>
<dbReference type="Pfam" id="PF00378">
    <property type="entry name" value="ECH_1"/>
    <property type="match status" value="1"/>
</dbReference>
<dbReference type="GO" id="GO:0006635">
    <property type="term" value="P:fatty acid beta-oxidation"/>
    <property type="evidence" value="ECO:0007669"/>
    <property type="project" value="TreeGrafter"/>
</dbReference>
<gene>
    <name evidence="5" type="ordered locus">FraEuI1c_4204</name>
</gene>
<dbReference type="InterPro" id="IPR001753">
    <property type="entry name" value="Enoyl-CoA_hydra/iso"/>
</dbReference>
<dbReference type="KEGG" id="fri:FraEuI1c_4204"/>
<comment type="similarity">
    <text evidence="1">Belongs to the enoyl-CoA hydratase/isomerase family.</text>
</comment>
<accession>E3JAL1</accession>
<keyword evidence="6" id="KW-1185">Reference proteome</keyword>
<dbReference type="GO" id="GO:0004300">
    <property type="term" value="F:enoyl-CoA hydratase activity"/>
    <property type="evidence" value="ECO:0007669"/>
    <property type="project" value="UniProtKB-EC"/>
</dbReference>
<dbReference type="InterPro" id="IPR014748">
    <property type="entry name" value="Enoyl-CoA_hydra_C"/>
</dbReference>
<evidence type="ECO:0000313" key="6">
    <source>
        <dbReference type="Proteomes" id="UP000002484"/>
    </source>
</evidence>
<evidence type="ECO:0000313" key="5">
    <source>
        <dbReference type="EMBL" id="ADP82203.1"/>
    </source>
</evidence>
<reference evidence="5 6" key="1">
    <citation type="submission" date="2010-10" db="EMBL/GenBank/DDBJ databases">
        <title>Complete sequence of Frankia sp. EuI1c.</title>
        <authorList>
            <consortium name="US DOE Joint Genome Institute"/>
            <person name="Lucas S."/>
            <person name="Copeland A."/>
            <person name="Lapidus A."/>
            <person name="Cheng J.-F."/>
            <person name="Bruce D."/>
            <person name="Goodwin L."/>
            <person name="Pitluck S."/>
            <person name="Chertkov O."/>
            <person name="Detter J.C."/>
            <person name="Han C."/>
            <person name="Tapia R."/>
            <person name="Land M."/>
            <person name="Hauser L."/>
            <person name="Jeffries C."/>
            <person name="Kyrpides N."/>
            <person name="Ivanova N."/>
            <person name="Mikhailova N."/>
            <person name="Beauchemin N."/>
            <person name="Sen A."/>
            <person name="Sur S.A."/>
            <person name="Gtari M."/>
            <person name="Wall L."/>
            <person name="Tisa L."/>
            <person name="Woyke T."/>
        </authorList>
    </citation>
    <scope>NUCLEOTIDE SEQUENCE [LARGE SCALE GENOMIC DNA]</scope>
    <source>
        <strain evidence="6">DSM 45817 / CECT 9037 / EuI1c</strain>
    </source>
</reference>
<dbReference type="InParanoid" id="E3JAL1"/>
<name>E3JAL1_PSEI1</name>
<dbReference type="Gene3D" id="1.10.12.10">
    <property type="entry name" value="Lyase 2-enoyl-coa Hydratase, Chain A, domain 2"/>
    <property type="match status" value="1"/>
</dbReference>
<dbReference type="eggNOG" id="COG1024">
    <property type="taxonomic scope" value="Bacteria"/>
</dbReference>
<comment type="catalytic activity">
    <reaction evidence="4">
        <text>a 4-saturated-(3S)-3-hydroxyacyl-CoA = a (3E)-enoyl-CoA + H2O</text>
        <dbReference type="Rhea" id="RHEA:20724"/>
        <dbReference type="ChEBI" id="CHEBI:15377"/>
        <dbReference type="ChEBI" id="CHEBI:58521"/>
        <dbReference type="ChEBI" id="CHEBI:137480"/>
        <dbReference type="EC" id="4.2.1.17"/>
    </reaction>
</comment>
<dbReference type="EMBL" id="CP002299">
    <property type="protein sequence ID" value="ADP82203.1"/>
    <property type="molecule type" value="Genomic_DNA"/>
</dbReference>
<dbReference type="HOGENOM" id="CLU_009834_7_2_11"/>
<dbReference type="RefSeq" id="WP_013425321.1">
    <property type="nucleotide sequence ID" value="NC_014666.1"/>
</dbReference>
<dbReference type="OrthoDB" id="9777711at2"/>
<dbReference type="GO" id="GO:0016853">
    <property type="term" value="F:isomerase activity"/>
    <property type="evidence" value="ECO:0007669"/>
    <property type="project" value="UniProtKB-KW"/>
</dbReference>
<evidence type="ECO:0000256" key="3">
    <source>
        <dbReference type="ARBA" id="ARBA00023709"/>
    </source>
</evidence>
<dbReference type="STRING" id="298654.FraEuI1c_4204"/>